<reference evidence="9" key="1">
    <citation type="journal article" date="2020" name="Phytopathology">
        <title>Genome Sequence Resources of Colletotrichum truncatum, C. plurivorum, C. musicola, and C. sojae: Four Species Pathogenic to Soybean (Glycine max).</title>
        <authorList>
            <person name="Rogerio F."/>
            <person name="Boufleur T.R."/>
            <person name="Ciampi-Guillardi M."/>
            <person name="Sukno S.A."/>
            <person name="Thon M.R."/>
            <person name="Massola Junior N.S."/>
            <person name="Baroncelli R."/>
        </authorList>
    </citation>
    <scope>NUCLEOTIDE SEQUENCE</scope>
    <source>
        <strain evidence="9">LFN00145</strain>
    </source>
</reference>
<keyword evidence="3 8" id="KW-0349">Heme</keyword>
<comment type="cofactor">
    <cofactor evidence="1 8">
        <name>heme</name>
        <dbReference type="ChEBI" id="CHEBI:30413"/>
    </cofactor>
</comment>
<dbReference type="GO" id="GO:0004497">
    <property type="term" value="F:monooxygenase activity"/>
    <property type="evidence" value="ECO:0007669"/>
    <property type="project" value="UniProtKB-KW"/>
</dbReference>
<evidence type="ECO:0000256" key="3">
    <source>
        <dbReference type="ARBA" id="ARBA00022617"/>
    </source>
</evidence>
<sequence length="536" mass="60171">MSHNNSAFAPWLKDSLVEGPAGLPPSAVITVVLLVIALPLVTKYLQTKTSLPLVNPPKWFQLRAQKELAFLEDGMETLRDSRAKHPNKPFRILTELGEVIVLPPEFAQTIRNLTTLNFRKAVRKTGRPGTDAGAQAVDAATEYVIGNSVCWQRALLTPTDTVTQPLSDEGSFAVQHIFGNVEDWKETEIKTDILDLIARLSSRIFLGEASCRNEEWLDLSKSYTITSFRAAMKLNKIPRVLRGIANMIDQDCRQSRQALSKARRILEPVVAERRQARAKCKAEGVPAPKYNDAIDWAETEAHGKPYDVGALQLVLSFAAIHTTTDLLTQTLIRLANEPDNITALRAEIIDVLKQEGWKKSALFQMKLLDSAIKESQRIKPNGLLAMRRIATEDVKLPDGLVIRKGERINIDGSNFTSPEVYDQPEKFDIHRFKNLREQPGREHKSQLVATSPDHLSFGHGYFACPGRFFAANEIKVALCHLLLKYDWKLAPGETVEPKIVGAMMMIRPELRLVCRRRKEEIDLEALEVDSDPIAHE</sequence>
<keyword evidence="4 8" id="KW-0479">Metal-binding</keyword>
<gene>
    <name evidence="9" type="ORF">CPLU01_14133</name>
</gene>
<dbReference type="Proteomes" id="UP000654918">
    <property type="component" value="Unassembled WGS sequence"/>
</dbReference>
<dbReference type="PRINTS" id="PR00465">
    <property type="entry name" value="EP450IV"/>
</dbReference>
<evidence type="ECO:0000256" key="6">
    <source>
        <dbReference type="ARBA" id="ARBA00023004"/>
    </source>
</evidence>
<evidence type="ECO:0000256" key="8">
    <source>
        <dbReference type="PIRSR" id="PIRSR602403-1"/>
    </source>
</evidence>
<dbReference type="Pfam" id="PF00067">
    <property type="entry name" value="p450"/>
    <property type="match status" value="1"/>
</dbReference>
<evidence type="ECO:0000256" key="1">
    <source>
        <dbReference type="ARBA" id="ARBA00001971"/>
    </source>
</evidence>
<keyword evidence="5" id="KW-0560">Oxidoreductase</keyword>
<keyword evidence="7 9" id="KW-0503">Monooxygenase</keyword>
<dbReference type="AlphaFoldDB" id="A0A8H6JLK6"/>
<dbReference type="EMBL" id="WIGO01000356">
    <property type="protein sequence ID" value="KAF6815484.1"/>
    <property type="molecule type" value="Genomic_DNA"/>
</dbReference>
<dbReference type="InterPro" id="IPR036396">
    <property type="entry name" value="Cyt_P450_sf"/>
</dbReference>
<dbReference type="GO" id="GO:0016705">
    <property type="term" value="F:oxidoreductase activity, acting on paired donors, with incorporation or reduction of molecular oxygen"/>
    <property type="evidence" value="ECO:0007669"/>
    <property type="project" value="InterPro"/>
</dbReference>
<evidence type="ECO:0000313" key="10">
    <source>
        <dbReference type="Proteomes" id="UP000654918"/>
    </source>
</evidence>
<dbReference type="InterPro" id="IPR001128">
    <property type="entry name" value="Cyt_P450"/>
</dbReference>
<comment type="caution">
    <text evidence="9">The sequence shown here is derived from an EMBL/GenBank/DDBJ whole genome shotgun (WGS) entry which is preliminary data.</text>
</comment>
<dbReference type="SUPFAM" id="SSF48264">
    <property type="entry name" value="Cytochrome P450"/>
    <property type="match status" value="1"/>
</dbReference>
<evidence type="ECO:0000313" key="9">
    <source>
        <dbReference type="EMBL" id="KAF6815484.1"/>
    </source>
</evidence>
<evidence type="ECO:0000256" key="4">
    <source>
        <dbReference type="ARBA" id="ARBA00022723"/>
    </source>
</evidence>
<dbReference type="CDD" id="cd11041">
    <property type="entry name" value="CYP503A1-like"/>
    <property type="match status" value="1"/>
</dbReference>
<dbReference type="GO" id="GO:0020037">
    <property type="term" value="F:heme binding"/>
    <property type="evidence" value="ECO:0007669"/>
    <property type="project" value="InterPro"/>
</dbReference>
<proteinExistence type="inferred from homology"/>
<dbReference type="PANTHER" id="PTHR46206">
    <property type="entry name" value="CYTOCHROME P450"/>
    <property type="match status" value="1"/>
</dbReference>
<evidence type="ECO:0000256" key="5">
    <source>
        <dbReference type="ARBA" id="ARBA00023002"/>
    </source>
</evidence>
<evidence type="ECO:0000256" key="2">
    <source>
        <dbReference type="ARBA" id="ARBA00010617"/>
    </source>
</evidence>
<organism evidence="9 10">
    <name type="scientific">Colletotrichum plurivorum</name>
    <dbReference type="NCBI Taxonomy" id="2175906"/>
    <lineage>
        <taxon>Eukaryota</taxon>
        <taxon>Fungi</taxon>
        <taxon>Dikarya</taxon>
        <taxon>Ascomycota</taxon>
        <taxon>Pezizomycotina</taxon>
        <taxon>Sordariomycetes</taxon>
        <taxon>Hypocreomycetidae</taxon>
        <taxon>Glomerellales</taxon>
        <taxon>Glomerellaceae</taxon>
        <taxon>Colletotrichum</taxon>
        <taxon>Colletotrichum orchidearum species complex</taxon>
    </lineage>
</organism>
<dbReference type="PANTHER" id="PTHR46206:SF2">
    <property type="entry name" value="CYTOCHROME P450 MONOOXYGENASE AUSG-RELATED"/>
    <property type="match status" value="1"/>
</dbReference>
<comment type="similarity">
    <text evidence="2">Belongs to the cytochrome P450 family.</text>
</comment>
<name>A0A8H6JLK6_9PEZI</name>
<keyword evidence="10" id="KW-1185">Reference proteome</keyword>
<accession>A0A8H6JLK6</accession>
<dbReference type="Gene3D" id="1.10.630.10">
    <property type="entry name" value="Cytochrome P450"/>
    <property type="match status" value="1"/>
</dbReference>
<keyword evidence="6 8" id="KW-0408">Iron</keyword>
<protein>
    <submittedName>
        <fullName evidence="9">Cytochrome p450 monooxygenase</fullName>
    </submittedName>
</protein>
<evidence type="ECO:0000256" key="7">
    <source>
        <dbReference type="ARBA" id="ARBA00023033"/>
    </source>
</evidence>
<dbReference type="GO" id="GO:0005506">
    <property type="term" value="F:iron ion binding"/>
    <property type="evidence" value="ECO:0007669"/>
    <property type="project" value="InterPro"/>
</dbReference>
<dbReference type="InterPro" id="IPR002403">
    <property type="entry name" value="Cyt_P450_E_grp-IV"/>
</dbReference>
<feature type="binding site" description="axial binding residue" evidence="8">
    <location>
        <position position="464"/>
    </location>
    <ligand>
        <name>heme</name>
        <dbReference type="ChEBI" id="CHEBI:30413"/>
    </ligand>
    <ligandPart>
        <name>Fe</name>
        <dbReference type="ChEBI" id="CHEBI:18248"/>
    </ligandPart>
</feature>